<dbReference type="Pfam" id="PF00583">
    <property type="entry name" value="Acetyltransf_1"/>
    <property type="match status" value="1"/>
</dbReference>
<comment type="caution">
    <text evidence="2">The sequence shown here is derived from an EMBL/GenBank/DDBJ whole genome shotgun (WGS) entry which is preliminary data.</text>
</comment>
<dbReference type="AlphaFoldDB" id="A0A645C597"/>
<dbReference type="InterPro" id="IPR000182">
    <property type="entry name" value="GNAT_dom"/>
</dbReference>
<gene>
    <name evidence="2" type="ORF">SDC9_117468</name>
</gene>
<dbReference type="Gene3D" id="3.40.630.30">
    <property type="match status" value="1"/>
</dbReference>
<sequence>MDFHVVCAEEKDIPAWLALVNTVAEDFPGLDIDNYTETLKKNIVRKTALCIREDGKLSGILLFSPHHHCLSCMAVHPEYRCRGVASALIREMLNLMPECDINVTTFRENDAKGIVPRALYRKFGFEPDELLTEFDYPVQKFVLHRK</sequence>
<protein>
    <recommendedName>
        <fullName evidence="1">N-acetyltransferase domain-containing protein</fullName>
    </recommendedName>
</protein>
<accession>A0A645C597</accession>
<dbReference type="InterPro" id="IPR016181">
    <property type="entry name" value="Acyl_CoA_acyltransferase"/>
</dbReference>
<reference evidence="2" key="1">
    <citation type="submission" date="2019-08" db="EMBL/GenBank/DDBJ databases">
        <authorList>
            <person name="Kucharzyk K."/>
            <person name="Murdoch R.W."/>
            <person name="Higgins S."/>
            <person name="Loffler F."/>
        </authorList>
    </citation>
    <scope>NUCLEOTIDE SEQUENCE</scope>
</reference>
<evidence type="ECO:0000313" key="2">
    <source>
        <dbReference type="EMBL" id="MPM70513.1"/>
    </source>
</evidence>
<proteinExistence type="predicted"/>
<organism evidence="2">
    <name type="scientific">bioreactor metagenome</name>
    <dbReference type="NCBI Taxonomy" id="1076179"/>
    <lineage>
        <taxon>unclassified sequences</taxon>
        <taxon>metagenomes</taxon>
        <taxon>ecological metagenomes</taxon>
    </lineage>
</organism>
<feature type="domain" description="N-acetyltransferase" evidence="1">
    <location>
        <begin position="3"/>
        <end position="146"/>
    </location>
</feature>
<dbReference type="PROSITE" id="PS51186">
    <property type="entry name" value="GNAT"/>
    <property type="match status" value="1"/>
</dbReference>
<dbReference type="SUPFAM" id="SSF55729">
    <property type="entry name" value="Acyl-CoA N-acyltransferases (Nat)"/>
    <property type="match status" value="1"/>
</dbReference>
<name>A0A645C597_9ZZZZ</name>
<dbReference type="CDD" id="cd04301">
    <property type="entry name" value="NAT_SF"/>
    <property type="match status" value="1"/>
</dbReference>
<dbReference type="GO" id="GO:0016747">
    <property type="term" value="F:acyltransferase activity, transferring groups other than amino-acyl groups"/>
    <property type="evidence" value="ECO:0007669"/>
    <property type="project" value="InterPro"/>
</dbReference>
<evidence type="ECO:0000259" key="1">
    <source>
        <dbReference type="PROSITE" id="PS51186"/>
    </source>
</evidence>
<dbReference type="EMBL" id="VSSQ01023518">
    <property type="protein sequence ID" value="MPM70513.1"/>
    <property type="molecule type" value="Genomic_DNA"/>
</dbReference>